<keyword evidence="6" id="KW-0133">Cell shape</keyword>
<name>A0ABX3L0A6_9PAST</name>
<evidence type="ECO:0000313" key="16">
    <source>
        <dbReference type="EMBL" id="OOF71198.1"/>
    </source>
</evidence>
<keyword evidence="3" id="KW-0997">Cell inner membrane</keyword>
<evidence type="ECO:0000256" key="9">
    <source>
        <dbReference type="ARBA" id="ARBA00023306"/>
    </source>
</evidence>
<comment type="caution">
    <text evidence="16">The sequence shown here is derived from an EMBL/GenBank/DDBJ whole genome shotgun (WGS) entry which is preliminary data.</text>
</comment>
<dbReference type="Proteomes" id="UP000188820">
    <property type="component" value="Unassembled WGS sequence"/>
</dbReference>
<organism evidence="16 17">
    <name type="scientific">Rodentibacter caecimuris</name>
    <dbReference type="NCBI Taxonomy" id="1796644"/>
    <lineage>
        <taxon>Bacteria</taxon>
        <taxon>Pseudomonadati</taxon>
        <taxon>Pseudomonadota</taxon>
        <taxon>Gammaproteobacteria</taxon>
        <taxon>Pasteurellales</taxon>
        <taxon>Pasteurellaceae</taxon>
        <taxon>Rodentibacter</taxon>
    </lineage>
</organism>
<gene>
    <name evidence="16" type="ORF">BKG89_01440</name>
</gene>
<evidence type="ECO:0000256" key="11">
    <source>
        <dbReference type="ARBA" id="ARBA00035703"/>
    </source>
</evidence>
<protein>
    <recommendedName>
        <fullName evidence="11">Z-ring associated protein G</fullName>
    </recommendedName>
    <alternativeName>
        <fullName evidence="12">Cell division protein ZapG</fullName>
    </alternativeName>
</protein>
<evidence type="ECO:0000256" key="6">
    <source>
        <dbReference type="ARBA" id="ARBA00022960"/>
    </source>
</evidence>
<keyword evidence="4" id="KW-0132">Cell division</keyword>
<dbReference type="PANTHER" id="PTHR39579:SF1">
    <property type="entry name" value="INNER MEMBRANE PROTEIN YHCB"/>
    <property type="match status" value="1"/>
</dbReference>
<evidence type="ECO:0000256" key="7">
    <source>
        <dbReference type="ARBA" id="ARBA00022989"/>
    </source>
</evidence>
<keyword evidence="13" id="KW-0175">Coiled coil</keyword>
<evidence type="ECO:0000256" key="13">
    <source>
        <dbReference type="SAM" id="Coils"/>
    </source>
</evidence>
<evidence type="ECO:0000256" key="14">
    <source>
        <dbReference type="SAM" id="MobiDB-lite"/>
    </source>
</evidence>
<dbReference type="RefSeq" id="WP_077462407.1">
    <property type="nucleotide sequence ID" value="NZ_MLAA01000004.1"/>
</dbReference>
<evidence type="ECO:0000256" key="12">
    <source>
        <dbReference type="ARBA" id="ARBA00035727"/>
    </source>
</evidence>
<feature type="compositionally biased region" description="Basic and acidic residues" evidence="14">
    <location>
        <begin position="111"/>
        <end position="121"/>
    </location>
</feature>
<reference evidence="16 17" key="1">
    <citation type="submission" date="2016-10" db="EMBL/GenBank/DDBJ databases">
        <title>Rodentibacter gen. nov. and new species.</title>
        <authorList>
            <person name="Christensen H."/>
        </authorList>
    </citation>
    <scope>NUCLEOTIDE SEQUENCE [LARGE SCALE GENOMIC DNA]</scope>
    <source>
        <strain evidence="16 17">1998236014</strain>
    </source>
</reference>
<evidence type="ECO:0000256" key="8">
    <source>
        <dbReference type="ARBA" id="ARBA00023136"/>
    </source>
</evidence>
<evidence type="ECO:0000256" key="3">
    <source>
        <dbReference type="ARBA" id="ARBA00022519"/>
    </source>
</evidence>
<accession>A0ABX3L0A6</accession>
<keyword evidence="7 15" id="KW-1133">Transmembrane helix</keyword>
<comment type="subcellular location">
    <subcellularLocation>
        <location evidence="1">Cell inner membrane</location>
        <topology evidence="1">Single-pass membrane protein</topology>
    </subcellularLocation>
</comment>
<dbReference type="PANTHER" id="PTHR39579">
    <property type="entry name" value="INNER MEMBRANE PROTEIN YHCB"/>
    <property type="match status" value="1"/>
</dbReference>
<evidence type="ECO:0000256" key="15">
    <source>
        <dbReference type="SAM" id="Phobius"/>
    </source>
</evidence>
<keyword evidence="5 15" id="KW-0812">Transmembrane</keyword>
<proteinExistence type="inferred from homology"/>
<sequence>MQTWTTEVWIAAGIGIIIGLILGYILCLLTHSSAKKQAQTQSDLKQAQDKLSEQQQQLEKHFAESAELFKTLIGDYQKLYRHYAAASNSLLGNKNNKGLFTQQLVTATATENKDLPPKDYSEEPSGLFNSTKE</sequence>
<evidence type="ECO:0000256" key="10">
    <source>
        <dbReference type="ARBA" id="ARBA00035657"/>
    </source>
</evidence>
<dbReference type="PIRSF" id="PIRSF006318">
    <property type="entry name" value="YhcB"/>
    <property type="match status" value="1"/>
</dbReference>
<keyword evidence="9" id="KW-0131">Cell cycle</keyword>
<feature type="region of interest" description="Disordered" evidence="14">
    <location>
        <begin position="110"/>
        <end position="133"/>
    </location>
</feature>
<keyword evidence="2" id="KW-1003">Cell membrane</keyword>
<evidence type="ECO:0000256" key="2">
    <source>
        <dbReference type="ARBA" id="ARBA00022475"/>
    </source>
</evidence>
<feature type="transmembrane region" description="Helical" evidence="15">
    <location>
        <begin position="6"/>
        <end position="29"/>
    </location>
</feature>
<keyword evidence="8 15" id="KW-0472">Membrane</keyword>
<dbReference type="Pfam" id="PF06295">
    <property type="entry name" value="ZapG-like"/>
    <property type="match status" value="1"/>
</dbReference>
<keyword evidence="17" id="KW-1185">Reference proteome</keyword>
<evidence type="ECO:0000256" key="4">
    <source>
        <dbReference type="ARBA" id="ARBA00022618"/>
    </source>
</evidence>
<dbReference type="EMBL" id="MLAA01000004">
    <property type="protein sequence ID" value="OOF71198.1"/>
    <property type="molecule type" value="Genomic_DNA"/>
</dbReference>
<evidence type="ECO:0000256" key="5">
    <source>
        <dbReference type="ARBA" id="ARBA00022692"/>
    </source>
</evidence>
<comment type="similarity">
    <text evidence="10">Belongs to the ZapG family.</text>
</comment>
<evidence type="ECO:0000256" key="1">
    <source>
        <dbReference type="ARBA" id="ARBA00004377"/>
    </source>
</evidence>
<evidence type="ECO:0000313" key="17">
    <source>
        <dbReference type="Proteomes" id="UP000188820"/>
    </source>
</evidence>
<feature type="coiled-coil region" evidence="13">
    <location>
        <begin position="37"/>
        <end position="64"/>
    </location>
</feature>
<dbReference type="InterPro" id="IPR009386">
    <property type="entry name" value="ZapG-like"/>
</dbReference>